<comment type="caution">
    <text evidence="3">The sequence shown here is derived from an EMBL/GenBank/DDBJ whole genome shotgun (WGS) entry which is preliminary data.</text>
</comment>
<dbReference type="InterPro" id="IPR055706">
    <property type="entry name" value="Slg1/2_DUF7282"/>
</dbReference>
<evidence type="ECO:0000256" key="1">
    <source>
        <dbReference type="SAM" id="MobiDB-lite"/>
    </source>
</evidence>
<sequence length="320" mass="34552">MAAEPITTGAADDTATPHPQHTQTPSPSDVSLGNGEENRIQLNGITRNGPSLIVPEIMAEADSFLVLHPFADGAPVQTDYVGATFVPAGTQTNVAIRLDNTPDDGAPFIIMLHRDVNRDGAFQFGDGVTVADAPVFEGSTLIAMPMQVPSSTPVTPALIRSSAAEHLSKYESFRERADYRDAPAASRARALIHRWLVEVEAPTRSIETARPLFAPEFVMNFPSGPIDTSNALQAWLEGPAAAFAATRHVLSTVQHQEIEPGRSTVEMVMNWDGLSHTGDRMHAKTQHRWTIVDGGGDLPLIEQVDVEILEPFAPASWNQP</sequence>
<organism evidence="3 4">
    <name type="scientific">Algimonas ampicilliniresistens</name>
    <dbReference type="NCBI Taxonomy" id="1298735"/>
    <lineage>
        <taxon>Bacteria</taxon>
        <taxon>Pseudomonadati</taxon>
        <taxon>Pseudomonadota</taxon>
        <taxon>Alphaproteobacteria</taxon>
        <taxon>Maricaulales</taxon>
        <taxon>Robiginitomaculaceae</taxon>
        <taxon>Algimonas</taxon>
    </lineage>
</organism>
<reference evidence="3" key="2">
    <citation type="submission" date="2023-01" db="EMBL/GenBank/DDBJ databases">
        <title>Draft genome sequence of Algimonas ampicilliniresistens strain NBRC 108219.</title>
        <authorList>
            <person name="Sun Q."/>
            <person name="Mori K."/>
        </authorList>
    </citation>
    <scope>NUCLEOTIDE SEQUENCE</scope>
    <source>
        <strain evidence="3">NBRC 108219</strain>
    </source>
</reference>
<dbReference type="SUPFAM" id="SSF54427">
    <property type="entry name" value="NTF2-like"/>
    <property type="match status" value="1"/>
</dbReference>
<feature type="domain" description="DUF7282" evidence="2">
    <location>
        <begin position="40"/>
        <end position="140"/>
    </location>
</feature>
<evidence type="ECO:0000259" key="2">
    <source>
        <dbReference type="Pfam" id="PF23951"/>
    </source>
</evidence>
<evidence type="ECO:0000313" key="4">
    <source>
        <dbReference type="Proteomes" id="UP001161391"/>
    </source>
</evidence>
<reference evidence="3" key="1">
    <citation type="journal article" date="2014" name="Int. J. Syst. Evol. Microbiol.">
        <title>Complete genome of a new Firmicutes species belonging to the dominant human colonic microbiota ('Ruminococcus bicirculans') reveals two chromosomes and a selective capacity to utilize plant glucans.</title>
        <authorList>
            <consortium name="NISC Comparative Sequencing Program"/>
            <person name="Wegmann U."/>
            <person name="Louis P."/>
            <person name="Goesmann A."/>
            <person name="Henrissat B."/>
            <person name="Duncan S.H."/>
            <person name="Flint H.J."/>
        </authorList>
    </citation>
    <scope>NUCLEOTIDE SEQUENCE</scope>
    <source>
        <strain evidence="3">NBRC 108219</strain>
    </source>
</reference>
<protein>
    <recommendedName>
        <fullName evidence="2">DUF7282 domain-containing protein</fullName>
    </recommendedName>
</protein>
<feature type="compositionally biased region" description="Low complexity" evidence="1">
    <location>
        <begin position="14"/>
        <end position="28"/>
    </location>
</feature>
<dbReference type="EMBL" id="BSNK01000001">
    <property type="protein sequence ID" value="GLQ23124.1"/>
    <property type="molecule type" value="Genomic_DNA"/>
</dbReference>
<accession>A0ABQ5V820</accession>
<gene>
    <name evidence="3" type="ORF">GCM10007853_09980</name>
</gene>
<dbReference type="Gene3D" id="3.10.450.50">
    <property type="match status" value="1"/>
</dbReference>
<dbReference type="Pfam" id="PF23951">
    <property type="entry name" value="DUF7282"/>
    <property type="match status" value="1"/>
</dbReference>
<dbReference type="Proteomes" id="UP001161391">
    <property type="component" value="Unassembled WGS sequence"/>
</dbReference>
<name>A0ABQ5V820_9PROT</name>
<proteinExistence type="predicted"/>
<keyword evidence="4" id="KW-1185">Reference proteome</keyword>
<feature type="region of interest" description="Disordered" evidence="1">
    <location>
        <begin position="1"/>
        <end position="35"/>
    </location>
</feature>
<dbReference type="InterPro" id="IPR032710">
    <property type="entry name" value="NTF2-like_dom_sf"/>
</dbReference>
<evidence type="ECO:0000313" key="3">
    <source>
        <dbReference type="EMBL" id="GLQ23124.1"/>
    </source>
</evidence>